<evidence type="ECO:0000313" key="2">
    <source>
        <dbReference type="EMBL" id="RTR35697.1"/>
    </source>
</evidence>
<accession>A0A3S0RT65</accession>
<sequence length="403" mass="46108">MKIRKWIWGIGIVIALGLMVGLDGYKAHKEEQPPIPHVTVGSTKVNVTLGEFKWNGELMNEQEQTEIVANAKTTNVNPVEDFKIEFNGEQPTYVRVLMLDPLSVDEFPFFEGNSTKDQIIYLPNDPGFQAYKIKANFKDGKKGTYYVALEKEQVVSYQTLLSEDSYSYSILYVSENENEYVDFFATLPLGNGGVPISGMRTSDINSAQQQYPELNITKAPSFYIFNEKEVIFQSNNSDEIIEYFASKFEPFEIENFGPVMKIDRVNKIVNDGGHEFYTEDIENLKLGQEVHMKVKFNHMTDPTQTEVQTLTVELEPPEELLDEQWKPTSPDKYSVLGIGDGAFLDPLSNPKFTDQFPDVEVKFHTGDLYPLGYTFVVFNQEEAIFATYNYEELVKYLEEHPLK</sequence>
<gene>
    <name evidence="2" type="ORF">EKG37_03430</name>
</gene>
<dbReference type="AlphaFoldDB" id="A0A3S0RT65"/>
<dbReference type="Proteomes" id="UP000271374">
    <property type="component" value="Unassembled WGS sequence"/>
</dbReference>
<dbReference type="OrthoDB" id="2855280at2"/>
<evidence type="ECO:0000256" key="1">
    <source>
        <dbReference type="SAM" id="Phobius"/>
    </source>
</evidence>
<reference evidence="2 3" key="1">
    <citation type="submission" date="2018-12" db="EMBL/GenBank/DDBJ databases">
        <title>Bacillus yapensis draft genome sequence.</title>
        <authorList>
            <person name="Yu L."/>
            <person name="Xu X."/>
            <person name="Tang X."/>
        </authorList>
    </citation>
    <scope>NUCLEOTIDE SEQUENCE [LARGE SCALE GENOMIC DNA]</scope>
    <source>
        <strain evidence="2 3">XXST-01</strain>
    </source>
</reference>
<dbReference type="RefSeq" id="WP_126406251.1">
    <property type="nucleotide sequence ID" value="NZ_RXNT01000002.1"/>
</dbReference>
<organism evidence="2 3">
    <name type="scientific">Bacillus yapensis</name>
    <dbReference type="NCBI Taxonomy" id="2492960"/>
    <lineage>
        <taxon>Bacteria</taxon>
        <taxon>Bacillati</taxon>
        <taxon>Bacillota</taxon>
        <taxon>Bacilli</taxon>
        <taxon>Bacillales</taxon>
        <taxon>Bacillaceae</taxon>
        <taxon>Bacillus</taxon>
    </lineage>
</organism>
<comment type="caution">
    <text evidence="2">The sequence shown here is derived from an EMBL/GenBank/DDBJ whole genome shotgun (WGS) entry which is preliminary data.</text>
</comment>
<feature type="transmembrane region" description="Helical" evidence="1">
    <location>
        <begin position="6"/>
        <end position="25"/>
    </location>
</feature>
<evidence type="ECO:0000313" key="3">
    <source>
        <dbReference type="Proteomes" id="UP000271374"/>
    </source>
</evidence>
<dbReference type="EMBL" id="RXNT01000002">
    <property type="protein sequence ID" value="RTR35697.1"/>
    <property type="molecule type" value="Genomic_DNA"/>
</dbReference>
<protein>
    <submittedName>
        <fullName evidence="2">Uncharacterized protein</fullName>
    </submittedName>
</protein>
<proteinExistence type="predicted"/>
<name>A0A3S0RT65_9BACI</name>
<keyword evidence="3" id="KW-1185">Reference proteome</keyword>
<keyword evidence="1" id="KW-0812">Transmembrane</keyword>
<keyword evidence="1" id="KW-0472">Membrane</keyword>
<keyword evidence="1" id="KW-1133">Transmembrane helix</keyword>